<proteinExistence type="predicted"/>
<protein>
    <submittedName>
        <fullName evidence="1">Uncharacterized protein</fullName>
    </submittedName>
</protein>
<dbReference type="eggNOG" id="ENOG502Z8N8">
    <property type="taxonomic scope" value="Bacteria"/>
</dbReference>
<evidence type="ECO:0000313" key="1">
    <source>
        <dbReference type="EMBL" id="EGO62664.1"/>
    </source>
</evidence>
<sequence>MIHILPVANGILPRPDGGRITGVFVTEQVSPILNRVSVGQDILVCPWVVDSQKLYPIGVLARITDRNSQIVTDETGQQIPVVMIALEGRDQARWHTLKMLSGALASGDVERMDFKQSRKEYPVISGAGWLPEGGYTEFRAASDIPVTLYGKDLETGDEISIRANLGGLVSQEQAHTVEHAIIRSLRTFDLCSPRTLAESIIVETGELKRSVEAGFRFGLPEVLGRTSTGICGNPMTNLAHDFFDNLSAGRTLNESLAKARLSAMSQLTQDIGLTTQPGIRVLQGLKKGMSHDDTPLRTETAKKVIARFPLDPWRA</sequence>
<name>F7NMS2_9FIRM</name>
<gene>
    <name evidence="1" type="ORF">ALO_17016</name>
</gene>
<dbReference type="AlphaFoldDB" id="F7NMS2"/>
<evidence type="ECO:0000313" key="2">
    <source>
        <dbReference type="Proteomes" id="UP000003240"/>
    </source>
</evidence>
<accession>F7NMS2</accession>
<dbReference type="STRING" id="1009370.ALO_17016"/>
<dbReference type="EMBL" id="AFGF01000186">
    <property type="protein sequence ID" value="EGO62664.1"/>
    <property type="molecule type" value="Genomic_DNA"/>
</dbReference>
<organism evidence="1 2">
    <name type="scientific">Acetonema longum DSM 6540</name>
    <dbReference type="NCBI Taxonomy" id="1009370"/>
    <lineage>
        <taxon>Bacteria</taxon>
        <taxon>Bacillati</taxon>
        <taxon>Bacillota</taxon>
        <taxon>Negativicutes</taxon>
        <taxon>Acetonemataceae</taxon>
        <taxon>Acetonema</taxon>
    </lineage>
</organism>
<reference evidence="1 2" key="1">
    <citation type="journal article" date="2011" name="EMBO J.">
        <title>Structural diversity of bacterial flagellar motors.</title>
        <authorList>
            <person name="Chen S."/>
            <person name="Beeby M."/>
            <person name="Murphy G.E."/>
            <person name="Leadbetter J.R."/>
            <person name="Hendrixson D.R."/>
            <person name="Briegel A."/>
            <person name="Li Z."/>
            <person name="Shi J."/>
            <person name="Tocheva E.I."/>
            <person name="Muller A."/>
            <person name="Dobro M.J."/>
            <person name="Jensen G.J."/>
        </authorList>
    </citation>
    <scope>NUCLEOTIDE SEQUENCE [LARGE SCALE GENOMIC DNA]</scope>
    <source>
        <strain evidence="1 2">DSM 6540</strain>
    </source>
</reference>
<keyword evidence="2" id="KW-1185">Reference proteome</keyword>
<comment type="caution">
    <text evidence="1">The sequence shown here is derived from an EMBL/GenBank/DDBJ whole genome shotgun (WGS) entry which is preliminary data.</text>
</comment>
<dbReference type="Proteomes" id="UP000003240">
    <property type="component" value="Unassembled WGS sequence"/>
</dbReference>
<dbReference type="RefSeq" id="WP_004097967.1">
    <property type="nucleotide sequence ID" value="NZ_AFGF01000186.1"/>
</dbReference>